<evidence type="ECO:0000313" key="11">
    <source>
        <dbReference type="EMBL" id="EEN51195.1"/>
    </source>
</evidence>
<dbReference type="eggNOG" id="KOG1216">
    <property type="taxonomic scope" value="Eukaryota"/>
</dbReference>
<keyword evidence="8 9" id="KW-0472">Membrane</keyword>
<accession>C3Z871</accession>
<dbReference type="CDD" id="cd00054">
    <property type="entry name" value="EGF_CA"/>
    <property type="match status" value="1"/>
</dbReference>
<keyword evidence="6" id="KW-0965">Cell junction</keyword>
<comment type="subcellular location">
    <subcellularLocation>
        <location evidence="2">Cell junction</location>
        <location evidence="2">Tight junction</location>
    </subcellularLocation>
    <subcellularLocation>
        <location evidence="1">Membrane</location>
        <topology evidence="1">Multi-pass membrane protein</topology>
    </subcellularLocation>
</comment>
<dbReference type="InterPro" id="IPR017974">
    <property type="entry name" value="Claudin_CS"/>
</dbReference>
<dbReference type="InterPro" id="IPR036364">
    <property type="entry name" value="SEA_dom_sf"/>
</dbReference>
<evidence type="ECO:0000256" key="1">
    <source>
        <dbReference type="ARBA" id="ARBA00004141"/>
    </source>
</evidence>
<evidence type="ECO:0000256" key="5">
    <source>
        <dbReference type="ARBA" id="ARBA00022692"/>
    </source>
</evidence>
<dbReference type="Pfam" id="PF01390">
    <property type="entry name" value="SEA"/>
    <property type="match status" value="1"/>
</dbReference>
<evidence type="ECO:0000256" key="6">
    <source>
        <dbReference type="ARBA" id="ARBA00022949"/>
    </source>
</evidence>
<feature type="transmembrane region" description="Helical" evidence="9">
    <location>
        <begin position="842"/>
        <end position="862"/>
    </location>
</feature>
<dbReference type="InterPro" id="IPR035234">
    <property type="entry name" value="IgGFc-bd_N"/>
</dbReference>
<dbReference type="PANTHER" id="PTHR46534:SF1">
    <property type="entry name" value="IGGFC-BINDING PROTEIN N-TERMINAL DOMAIN-CONTAINING PROTEIN"/>
    <property type="match status" value="1"/>
</dbReference>
<keyword evidence="4" id="KW-0796">Tight junction</keyword>
<feature type="transmembrane region" description="Helical" evidence="9">
    <location>
        <begin position="775"/>
        <end position="796"/>
    </location>
</feature>
<sequence>MLGFLQNHDGGSQLELLITSPSADPASVTITAPFANYTRHLAVTDAAVEVVSLPPSIALHWSEFEKARKGVLVTADKEIIVYGVNKNNFTTDGFLGLPVDTMGKKFIVASYGSSAYSSAFGVFGIENNTVVNITLRGPAQCDGWVYPSGSLVRLVLNEFDAVQCHGDNMSDLTGTEIMSDKPISLMCGEVCTNIPGEVGACDHIVAQIPPINTWGRHFVTVPLARRTAGDIFRIVSASDATTVDVTGQLPRLLDSGETWELNVSSNTYQAITSSQPVMVLQYCKGQEADFVESDPFMIYLPPTEQFARDYTFTTVDAVGSVFSHFVNIVIQTNETGGLIFDGSPLPSSTVWTEIPDTEFSATQLNINVNTNGSHKIVHNSYSVTFSVVYYGFSHYDSVGFPLGLSLVNQCQITKDDDGDGCVDEDVAEVTHDINECELGLAECDTNATCVNTNDRASPTSVDVSLASLVMVTFVGECMENGQTYSCQCSSGYYHAVVGTKDHCIESLRYVAEMTVLQIGDTKQNFRAELDDMESADFKETAATVENALDEHFEASSLRGRYKGAKIMSFREGSVIIRFDIYLSQGPASASMVTEAFNENLQHGNTFGSSQVTIVPSAVNIYDVGISQGSGVVHATRTFAVIGLLMLIAGVALAYYAAYKNPNKDKRKYGALIIAGDISQGSGVFHATRAFAVIGSLLLIAGIALVCFAVCRNSMVQQRQEEIWCPDHCWRFSSLPVQQEWGLWQICTAYMPSERTTCEIYRDISQGSGVFHATRAFAVIGSLLLIAGVALACFAVCRNSNKDKRKYGALIIAGGACGVIAVAIFGVRMWIAIGAVVWVPYGYSFHLTWVQALVTFGGGAAIIKAGCRNAENEQPMHREEVIAMRESII</sequence>
<dbReference type="InterPro" id="IPR004031">
    <property type="entry name" value="PMP22/EMP/MP20/Claudin"/>
</dbReference>
<protein>
    <recommendedName>
        <fullName evidence="10">SEA domain-containing protein</fullName>
    </recommendedName>
</protein>
<dbReference type="InParanoid" id="C3Z871"/>
<evidence type="ECO:0000259" key="10">
    <source>
        <dbReference type="PROSITE" id="PS50024"/>
    </source>
</evidence>
<feature type="transmembrane region" description="Helical" evidence="9">
    <location>
        <begin position="808"/>
        <end position="830"/>
    </location>
</feature>
<keyword evidence="7 9" id="KW-1133">Transmembrane helix</keyword>
<dbReference type="EMBL" id="GG666593">
    <property type="protein sequence ID" value="EEN51195.1"/>
    <property type="molecule type" value="Genomic_DNA"/>
</dbReference>
<comment type="similarity">
    <text evidence="3">Belongs to the claudin family.</text>
</comment>
<gene>
    <name evidence="11" type="ORF">BRAFLDRAFT_101672</name>
</gene>
<feature type="domain" description="SEA" evidence="10">
    <location>
        <begin position="505"/>
        <end position="627"/>
    </location>
</feature>
<reference evidence="11" key="1">
    <citation type="journal article" date="2008" name="Nature">
        <title>The amphioxus genome and the evolution of the chordate karyotype.</title>
        <authorList>
            <consortium name="US DOE Joint Genome Institute (JGI-PGF)"/>
            <person name="Putnam N.H."/>
            <person name="Butts T."/>
            <person name="Ferrier D.E.K."/>
            <person name="Furlong R.F."/>
            <person name="Hellsten U."/>
            <person name="Kawashima T."/>
            <person name="Robinson-Rechavi M."/>
            <person name="Shoguchi E."/>
            <person name="Terry A."/>
            <person name="Yu J.-K."/>
            <person name="Benito-Gutierrez E.L."/>
            <person name="Dubchak I."/>
            <person name="Garcia-Fernandez J."/>
            <person name="Gibson-Brown J.J."/>
            <person name="Grigoriev I.V."/>
            <person name="Horton A.C."/>
            <person name="de Jong P.J."/>
            <person name="Jurka J."/>
            <person name="Kapitonov V.V."/>
            <person name="Kohara Y."/>
            <person name="Kuroki Y."/>
            <person name="Lindquist E."/>
            <person name="Lucas S."/>
            <person name="Osoegawa K."/>
            <person name="Pennacchio L.A."/>
            <person name="Salamov A.A."/>
            <person name="Satou Y."/>
            <person name="Sauka-Spengler T."/>
            <person name="Schmutz J."/>
            <person name="Shin-I T."/>
            <person name="Toyoda A."/>
            <person name="Bronner-Fraser M."/>
            <person name="Fujiyama A."/>
            <person name="Holland L.Z."/>
            <person name="Holland P.W.H."/>
            <person name="Satoh N."/>
            <person name="Rokhsar D.S."/>
        </authorList>
    </citation>
    <scope>NUCLEOTIDE SEQUENCE [LARGE SCALE GENOMIC DNA]</scope>
    <source>
        <strain evidence="11">S238N-H82</strain>
        <tissue evidence="11">Testes</tissue>
    </source>
</reference>
<dbReference type="Pfam" id="PF17517">
    <property type="entry name" value="IgGFc_binding"/>
    <property type="match status" value="1"/>
</dbReference>
<dbReference type="AlphaFoldDB" id="C3Z871"/>
<dbReference type="SMART" id="SM00200">
    <property type="entry name" value="SEA"/>
    <property type="match status" value="1"/>
</dbReference>
<dbReference type="SUPFAM" id="SSF82671">
    <property type="entry name" value="SEA domain"/>
    <property type="match status" value="1"/>
</dbReference>
<evidence type="ECO:0000256" key="2">
    <source>
        <dbReference type="ARBA" id="ARBA00004435"/>
    </source>
</evidence>
<organism>
    <name type="scientific">Branchiostoma floridae</name>
    <name type="common">Florida lancelet</name>
    <name type="synonym">Amphioxus</name>
    <dbReference type="NCBI Taxonomy" id="7739"/>
    <lineage>
        <taxon>Eukaryota</taxon>
        <taxon>Metazoa</taxon>
        <taxon>Chordata</taxon>
        <taxon>Cephalochordata</taxon>
        <taxon>Leptocardii</taxon>
        <taxon>Amphioxiformes</taxon>
        <taxon>Branchiostomatidae</taxon>
        <taxon>Branchiostoma</taxon>
    </lineage>
</organism>
<proteinExistence type="inferred from homology"/>
<evidence type="ECO:0000256" key="4">
    <source>
        <dbReference type="ARBA" id="ARBA00022427"/>
    </source>
</evidence>
<dbReference type="PANTHER" id="PTHR46534">
    <property type="entry name" value="IGGFC_BINDING DOMAIN-CONTAINING PROTEIN"/>
    <property type="match status" value="1"/>
</dbReference>
<dbReference type="InterPro" id="IPR000082">
    <property type="entry name" value="SEA_dom"/>
</dbReference>
<dbReference type="GO" id="GO:0005923">
    <property type="term" value="C:bicellular tight junction"/>
    <property type="evidence" value="ECO:0007669"/>
    <property type="project" value="UniProtKB-SubCell"/>
</dbReference>
<dbReference type="PROSITE" id="PS50024">
    <property type="entry name" value="SEA"/>
    <property type="match status" value="1"/>
</dbReference>
<evidence type="ECO:0000256" key="8">
    <source>
        <dbReference type="ARBA" id="ARBA00023136"/>
    </source>
</evidence>
<evidence type="ECO:0000256" key="3">
    <source>
        <dbReference type="ARBA" id="ARBA00008295"/>
    </source>
</evidence>
<dbReference type="PROSITE" id="PS01346">
    <property type="entry name" value="CLAUDIN"/>
    <property type="match status" value="1"/>
</dbReference>
<evidence type="ECO:0000256" key="9">
    <source>
        <dbReference type="SAM" id="Phobius"/>
    </source>
</evidence>
<dbReference type="Gene3D" id="3.30.70.960">
    <property type="entry name" value="SEA domain"/>
    <property type="match status" value="1"/>
</dbReference>
<evidence type="ECO:0000256" key="7">
    <source>
        <dbReference type="ARBA" id="ARBA00022989"/>
    </source>
</evidence>
<dbReference type="GO" id="GO:0016020">
    <property type="term" value="C:membrane"/>
    <property type="evidence" value="ECO:0007669"/>
    <property type="project" value="UniProtKB-SubCell"/>
</dbReference>
<feature type="transmembrane region" description="Helical" evidence="9">
    <location>
        <begin position="689"/>
        <end position="710"/>
    </location>
</feature>
<feature type="transmembrane region" description="Helical" evidence="9">
    <location>
        <begin position="638"/>
        <end position="657"/>
    </location>
</feature>
<keyword evidence="5 9" id="KW-0812">Transmembrane</keyword>
<dbReference type="Gene3D" id="1.20.140.150">
    <property type="match status" value="1"/>
</dbReference>
<dbReference type="Pfam" id="PF00822">
    <property type="entry name" value="PMP22_Claudin"/>
    <property type="match status" value="1"/>
</dbReference>
<name>C3Z871_BRAFL</name>